<dbReference type="RefSeq" id="XP_012177097.1">
    <property type="nucleotide sequence ID" value="XM_012321707.1"/>
</dbReference>
<dbReference type="STRING" id="599839.J7SCD3"/>
<evidence type="ECO:0000313" key="7">
    <source>
        <dbReference type="EMBL" id="CCM07076.1"/>
    </source>
</evidence>
<keyword evidence="8" id="KW-1185">Reference proteome</keyword>
<dbReference type="SMART" id="SM00356">
    <property type="entry name" value="ZnF_C3H1"/>
    <property type="match status" value="4"/>
</dbReference>
<evidence type="ECO:0000313" key="8">
    <source>
        <dbReference type="Proteomes" id="UP000006352"/>
    </source>
</evidence>
<name>J7SCD3_9APHY</name>
<keyword evidence="3 4" id="KW-0862">Zinc</keyword>
<dbReference type="PANTHER" id="PTHR46156:SF1">
    <property type="entry name" value="ZINC FINGER CCCH DOMAIN-CONTAINING PROTEIN 3"/>
    <property type="match status" value="1"/>
</dbReference>
<evidence type="ECO:0000256" key="1">
    <source>
        <dbReference type="ARBA" id="ARBA00022723"/>
    </source>
</evidence>
<dbReference type="OrthoDB" id="3269405at2759"/>
<feature type="region of interest" description="Disordered" evidence="5">
    <location>
        <begin position="500"/>
        <end position="556"/>
    </location>
</feature>
<feature type="region of interest" description="Disordered" evidence="5">
    <location>
        <begin position="352"/>
        <end position="371"/>
    </location>
</feature>
<dbReference type="Gene3D" id="4.10.1000.10">
    <property type="entry name" value="Zinc finger, CCCH-type"/>
    <property type="match status" value="2"/>
</dbReference>
<dbReference type="PANTHER" id="PTHR46156">
    <property type="entry name" value="CCCH ZINGC FINGER"/>
    <property type="match status" value="1"/>
</dbReference>
<accession>J7SCD3</accession>
<feature type="zinc finger region" description="C3H1-type" evidence="4">
    <location>
        <begin position="91"/>
        <end position="119"/>
    </location>
</feature>
<dbReference type="InterPro" id="IPR000571">
    <property type="entry name" value="Znf_CCCH"/>
</dbReference>
<evidence type="ECO:0000256" key="2">
    <source>
        <dbReference type="ARBA" id="ARBA00022771"/>
    </source>
</evidence>
<keyword evidence="2 4" id="KW-0863">Zinc-finger</keyword>
<feature type="domain" description="C3H1-type" evidence="6">
    <location>
        <begin position="91"/>
        <end position="119"/>
    </location>
</feature>
<dbReference type="AlphaFoldDB" id="J7SCD3"/>
<gene>
    <name evidence="7" type="ORF">FIBRA_09400</name>
</gene>
<dbReference type="GeneID" id="24101976"/>
<protein>
    <recommendedName>
        <fullName evidence="6">C3H1-type domain-containing protein</fullName>
    </recommendedName>
</protein>
<dbReference type="PROSITE" id="PS50103">
    <property type="entry name" value="ZF_C3H1"/>
    <property type="match status" value="4"/>
</dbReference>
<feature type="compositionally biased region" description="Basic and acidic residues" evidence="5">
    <location>
        <begin position="22"/>
        <end position="32"/>
    </location>
</feature>
<reference evidence="7 8" key="1">
    <citation type="journal article" date="2012" name="Appl. Environ. Microbiol.">
        <title>Short-read sequencing for genomic analysis of the brown rot fungus Fibroporia radiculosa.</title>
        <authorList>
            <person name="Tang J.D."/>
            <person name="Perkins A.D."/>
            <person name="Sonstegard T.S."/>
            <person name="Schroeder S.G."/>
            <person name="Burgess S.C."/>
            <person name="Diehl S.V."/>
        </authorList>
    </citation>
    <scope>NUCLEOTIDE SEQUENCE [LARGE SCALE GENOMIC DNA]</scope>
    <source>
        <strain evidence="7 8">TFFH 294</strain>
    </source>
</reference>
<evidence type="ECO:0000256" key="5">
    <source>
        <dbReference type="SAM" id="MobiDB-lite"/>
    </source>
</evidence>
<sequence length="743" mass="82879">MDSPSTSVQALRSQIARLKGVIDQHKLQEPRKHPPGHQYTRARNNVYVNPNYQPPKRSSKFVASRAPHRSYKPKPIRPKRTINRRTLSKRKYFNKPCPRFSTTGACNRGLTCMYQHDPSKIAICWNFLHGNCSNTAESCGLSHDPTPERTPPCLHFANNGRCTREDCPFPHVRLGQRQGVCRDFAVFGYCGKGLDCERQHIRECPDFAEKGKCTLKGCKLPHVIRANRNRKADAGMAAIGIPAHPSSPVHATNIDNVNTEHPPGAVESTQLGDEYISLTFHESESDSESEDEQDSEDSGRKYHASPLRKDPSAVHIPVAITGGATALSPIKCPRMNSSFTFPLAGISDLSDSPRVSCDMPHHADESSLWPEDLSTLSQPSNLSGEANSQLSHSEFVFPDETSGQSIRGNALFPADSMPHLLYSSNLNQQSLLLSPAETSTQYADMTFQSSPLYSVSPPIIYSDTPRNTPAIYVETSGLNPLLSTTPDSLRTPYDQYPFPYNRRPSLPTPSSSTSRLPITPGASPMSTIGSPFVSSSPHSPVSPSMRGPIDQQGRDPHAKASMRTVQELAVACSSPYDGLLVPQRTYRPHTQSDRRRYVEEVELEPPIMFLVQNPEGCGIPLRDALNSKFMRLVDRDDLMFRQRGPSVSIRLMWPGYTQWSRQIPTRDFRSPPGPITRSKLAKNVAKTIERFIQEMQSQQMEEDADPRWRVGARHITIDHLSLVGLQHVSMGSWQCHVRLNRTH</sequence>
<dbReference type="InterPro" id="IPR036855">
    <property type="entry name" value="Znf_CCCH_sf"/>
</dbReference>
<organism evidence="7 8">
    <name type="scientific">Fibroporia radiculosa</name>
    <dbReference type="NCBI Taxonomy" id="599839"/>
    <lineage>
        <taxon>Eukaryota</taxon>
        <taxon>Fungi</taxon>
        <taxon>Dikarya</taxon>
        <taxon>Basidiomycota</taxon>
        <taxon>Agaricomycotina</taxon>
        <taxon>Agaricomycetes</taxon>
        <taxon>Polyporales</taxon>
        <taxon>Fibroporiaceae</taxon>
        <taxon>Fibroporia</taxon>
    </lineage>
</organism>
<keyword evidence="1 4" id="KW-0479">Metal-binding</keyword>
<dbReference type="SUPFAM" id="SSF90229">
    <property type="entry name" value="CCCH zinc finger"/>
    <property type="match status" value="1"/>
</dbReference>
<dbReference type="EMBL" id="HE797638">
    <property type="protein sequence ID" value="CCM07076.1"/>
    <property type="molecule type" value="Genomic_DNA"/>
</dbReference>
<evidence type="ECO:0000256" key="4">
    <source>
        <dbReference type="PROSITE-ProRule" id="PRU00723"/>
    </source>
</evidence>
<feature type="compositionally biased region" description="Low complexity" evidence="5">
    <location>
        <begin position="530"/>
        <end position="544"/>
    </location>
</feature>
<feature type="zinc finger region" description="C3H1-type" evidence="4">
    <location>
        <begin position="147"/>
        <end position="174"/>
    </location>
</feature>
<evidence type="ECO:0000259" key="6">
    <source>
        <dbReference type="PROSITE" id="PS50103"/>
    </source>
</evidence>
<feature type="compositionally biased region" description="Low complexity" evidence="5">
    <location>
        <begin position="502"/>
        <end position="520"/>
    </location>
</feature>
<feature type="region of interest" description="Disordered" evidence="5">
    <location>
        <begin position="240"/>
        <end position="266"/>
    </location>
</feature>
<dbReference type="GO" id="GO:0008270">
    <property type="term" value="F:zinc ion binding"/>
    <property type="evidence" value="ECO:0007669"/>
    <property type="project" value="UniProtKB-KW"/>
</dbReference>
<dbReference type="GO" id="GO:0005634">
    <property type="term" value="C:nucleus"/>
    <property type="evidence" value="ECO:0007669"/>
    <property type="project" value="TreeGrafter"/>
</dbReference>
<dbReference type="Proteomes" id="UP000006352">
    <property type="component" value="Unassembled WGS sequence"/>
</dbReference>
<evidence type="ECO:0000256" key="3">
    <source>
        <dbReference type="ARBA" id="ARBA00022833"/>
    </source>
</evidence>
<feature type="compositionally biased region" description="Polar residues" evidence="5">
    <location>
        <begin position="249"/>
        <end position="259"/>
    </location>
</feature>
<feature type="domain" description="C3H1-type" evidence="6">
    <location>
        <begin position="123"/>
        <end position="146"/>
    </location>
</feature>
<dbReference type="HOGENOM" id="CLU_373859_0_0_1"/>
<dbReference type="InParanoid" id="J7SCD3"/>
<proteinExistence type="predicted"/>
<feature type="compositionally biased region" description="Basic residues" evidence="5">
    <location>
        <begin position="66"/>
        <end position="76"/>
    </location>
</feature>
<feature type="compositionally biased region" description="Low complexity" evidence="5">
    <location>
        <begin position="44"/>
        <end position="55"/>
    </location>
</feature>
<feature type="region of interest" description="Disordered" evidence="5">
    <location>
        <begin position="22"/>
        <end position="76"/>
    </location>
</feature>
<feature type="region of interest" description="Disordered" evidence="5">
    <location>
        <begin position="280"/>
        <end position="309"/>
    </location>
</feature>
<feature type="domain" description="C3H1-type" evidence="6">
    <location>
        <begin position="147"/>
        <end position="174"/>
    </location>
</feature>
<feature type="zinc finger region" description="C3H1-type" evidence="4">
    <location>
        <begin position="123"/>
        <end position="146"/>
    </location>
</feature>
<feature type="zinc finger region" description="C3H1-type" evidence="4">
    <location>
        <begin position="175"/>
        <end position="203"/>
    </location>
</feature>
<feature type="compositionally biased region" description="Acidic residues" evidence="5">
    <location>
        <begin position="285"/>
        <end position="296"/>
    </location>
</feature>
<feature type="domain" description="C3H1-type" evidence="6">
    <location>
        <begin position="175"/>
        <end position="203"/>
    </location>
</feature>